<feature type="region of interest" description="Disordered" evidence="5">
    <location>
        <begin position="291"/>
        <end position="314"/>
    </location>
</feature>
<keyword evidence="2 4" id="KW-0863">Zinc-finger</keyword>
<dbReference type="Proteomes" id="UP000019804">
    <property type="component" value="Unassembled WGS sequence"/>
</dbReference>
<sequence>MTCTRESDNHDDGRQAKRPRLQTGRGRASNSGRGRGRRVRVPTDPPPAENQGEHTIPIQAQSNDTGNTPALAMPEPISVDLTRYKTWRGAGSPHDNICFECYQPLNLIPCDTCKRSYHDFCKPKDSFLREDDAHSWYCPVCVDRGWHLAPPAITPPASPRTGTPNTTAINLASHAPTRANSEAVHHEDMANRAQRTTAPRELTAPSAPSAPRKSRFNTLPEEVDSALWVVYRELESVPLLRQNISDLQFQLSSLRQELSIRRNELALTKRVVEKGRAAEIELQKYREEAVNRQASTEDTEATRARNRELESELKNTRNELEYANKTLQSWKQKLSKLIDD</sequence>
<feature type="compositionally biased region" description="Basic and acidic residues" evidence="5">
    <location>
        <begin position="1"/>
        <end position="15"/>
    </location>
</feature>
<feature type="region of interest" description="Disordered" evidence="5">
    <location>
        <begin position="178"/>
        <end position="216"/>
    </location>
</feature>
<name>A0A017SHS3_ASPRC</name>
<dbReference type="Gene3D" id="3.30.40.10">
    <property type="entry name" value="Zinc/RING finger domain, C3HC4 (zinc finger)"/>
    <property type="match status" value="1"/>
</dbReference>
<accession>A0A017SHS3</accession>
<dbReference type="InterPro" id="IPR019787">
    <property type="entry name" value="Znf_PHD-finger"/>
</dbReference>
<dbReference type="PROSITE" id="PS50016">
    <property type="entry name" value="ZF_PHD_2"/>
    <property type="match status" value="1"/>
</dbReference>
<evidence type="ECO:0000313" key="8">
    <source>
        <dbReference type="Proteomes" id="UP000019804"/>
    </source>
</evidence>
<keyword evidence="3" id="KW-0862">Zinc</keyword>
<dbReference type="SUPFAM" id="SSF57903">
    <property type="entry name" value="FYVE/PHD zinc finger"/>
    <property type="match status" value="1"/>
</dbReference>
<dbReference type="OrthoDB" id="336088at2759"/>
<dbReference type="PROSITE" id="PS01359">
    <property type="entry name" value="ZF_PHD_1"/>
    <property type="match status" value="1"/>
</dbReference>
<dbReference type="HOGENOM" id="CLU_050273_0_0_1"/>
<evidence type="ECO:0000256" key="4">
    <source>
        <dbReference type="PROSITE-ProRule" id="PRU00146"/>
    </source>
</evidence>
<proteinExistence type="predicted"/>
<evidence type="ECO:0000259" key="6">
    <source>
        <dbReference type="PROSITE" id="PS50016"/>
    </source>
</evidence>
<evidence type="ECO:0000256" key="1">
    <source>
        <dbReference type="ARBA" id="ARBA00022723"/>
    </source>
</evidence>
<dbReference type="GeneID" id="63699268"/>
<keyword evidence="8" id="KW-1185">Reference proteome</keyword>
<evidence type="ECO:0000313" key="7">
    <source>
        <dbReference type="EMBL" id="EYE96194.1"/>
    </source>
</evidence>
<organism evidence="7 8">
    <name type="scientific">Aspergillus ruber (strain CBS 135680)</name>
    <dbReference type="NCBI Taxonomy" id="1388766"/>
    <lineage>
        <taxon>Eukaryota</taxon>
        <taxon>Fungi</taxon>
        <taxon>Dikarya</taxon>
        <taxon>Ascomycota</taxon>
        <taxon>Pezizomycotina</taxon>
        <taxon>Eurotiomycetes</taxon>
        <taxon>Eurotiomycetidae</taxon>
        <taxon>Eurotiales</taxon>
        <taxon>Aspergillaceae</taxon>
        <taxon>Aspergillus</taxon>
        <taxon>Aspergillus subgen. Aspergillus</taxon>
    </lineage>
</organism>
<evidence type="ECO:0000256" key="2">
    <source>
        <dbReference type="ARBA" id="ARBA00022771"/>
    </source>
</evidence>
<feature type="region of interest" description="Disordered" evidence="5">
    <location>
        <begin position="1"/>
        <end position="70"/>
    </location>
</feature>
<evidence type="ECO:0000256" key="5">
    <source>
        <dbReference type="SAM" id="MobiDB-lite"/>
    </source>
</evidence>
<reference evidence="8" key="1">
    <citation type="journal article" date="2014" name="Nat. Commun.">
        <title>Genomic adaptations of the halophilic Dead Sea filamentous fungus Eurotium rubrum.</title>
        <authorList>
            <person name="Kis-Papo T."/>
            <person name="Weig A.R."/>
            <person name="Riley R."/>
            <person name="Persoh D."/>
            <person name="Salamov A."/>
            <person name="Sun H."/>
            <person name="Lipzen A."/>
            <person name="Wasser S.P."/>
            <person name="Rambold G."/>
            <person name="Grigoriev I.V."/>
            <person name="Nevo E."/>
        </authorList>
    </citation>
    <scope>NUCLEOTIDE SEQUENCE [LARGE SCALE GENOMIC DNA]</scope>
    <source>
        <strain evidence="8">CBS 135680</strain>
    </source>
</reference>
<dbReference type="InterPro" id="IPR011011">
    <property type="entry name" value="Znf_FYVE_PHD"/>
</dbReference>
<dbReference type="InterPro" id="IPR019786">
    <property type="entry name" value="Zinc_finger_PHD-type_CS"/>
</dbReference>
<keyword evidence="1" id="KW-0479">Metal-binding</keyword>
<dbReference type="AlphaFoldDB" id="A0A017SHS3"/>
<dbReference type="RefSeq" id="XP_040639882.1">
    <property type="nucleotide sequence ID" value="XM_040784144.1"/>
</dbReference>
<evidence type="ECO:0000256" key="3">
    <source>
        <dbReference type="ARBA" id="ARBA00022833"/>
    </source>
</evidence>
<dbReference type="STRING" id="1388766.A0A017SHS3"/>
<feature type="compositionally biased region" description="Polar residues" evidence="5">
    <location>
        <begin position="58"/>
        <end position="68"/>
    </location>
</feature>
<feature type="domain" description="PHD-type" evidence="6">
    <location>
        <begin position="95"/>
        <end position="144"/>
    </location>
</feature>
<dbReference type="GO" id="GO:0008270">
    <property type="term" value="F:zinc ion binding"/>
    <property type="evidence" value="ECO:0007669"/>
    <property type="project" value="UniProtKB-KW"/>
</dbReference>
<dbReference type="InterPro" id="IPR013083">
    <property type="entry name" value="Znf_RING/FYVE/PHD"/>
</dbReference>
<gene>
    <name evidence="7" type="ORF">EURHEDRAFT_453707</name>
</gene>
<protein>
    <recommendedName>
        <fullName evidence="6">PHD-type domain-containing protein</fullName>
    </recommendedName>
</protein>
<dbReference type="EMBL" id="KK088419">
    <property type="protein sequence ID" value="EYE96194.1"/>
    <property type="molecule type" value="Genomic_DNA"/>
</dbReference>
<feature type="compositionally biased region" description="Basic and acidic residues" evidence="5">
    <location>
        <begin position="300"/>
        <end position="314"/>
    </location>
</feature>